<evidence type="ECO:0000256" key="1">
    <source>
        <dbReference type="ARBA" id="ARBA00002853"/>
    </source>
</evidence>
<protein>
    <recommendedName>
        <fullName evidence="11">Glutaredoxin</fullName>
    </recommendedName>
</protein>
<dbReference type="AlphaFoldDB" id="A0A432W7Y1"/>
<comment type="similarity">
    <text evidence="3 11">Belongs to the glutaredoxin family. Monothiol subfamily.</text>
</comment>
<keyword evidence="10" id="KW-0676">Redox-active center</keyword>
<dbReference type="InterPro" id="IPR036249">
    <property type="entry name" value="Thioredoxin-like_sf"/>
</dbReference>
<dbReference type="EMBL" id="PIPL01000001">
    <property type="protein sequence ID" value="RUO26165.1"/>
    <property type="molecule type" value="Genomic_DNA"/>
</dbReference>
<dbReference type="OrthoDB" id="9804115at2"/>
<feature type="binding site" evidence="12">
    <location>
        <begin position="92"/>
        <end position="93"/>
    </location>
    <ligand>
        <name>glutathione</name>
        <dbReference type="ChEBI" id="CHEBI:57925"/>
    </ligand>
</feature>
<feature type="binding site" evidence="13">
    <location>
        <position position="38"/>
    </location>
    <ligand>
        <name>[2Fe-2S] cluster</name>
        <dbReference type="ChEBI" id="CHEBI:190135"/>
        <note>ligand shared between dimeric partners</note>
    </ligand>
</feature>
<dbReference type="InterPro" id="IPR014434">
    <property type="entry name" value="Monothiol_GRX"/>
</dbReference>
<dbReference type="Gene3D" id="3.40.30.10">
    <property type="entry name" value="Glutaredoxin"/>
    <property type="match status" value="1"/>
</dbReference>
<evidence type="ECO:0000256" key="2">
    <source>
        <dbReference type="ARBA" id="ARBA00004496"/>
    </source>
</evidence>
<keyword evidence="6 13" id="KW-0001">2Fe-2S</keyword>
<dbReference type="GO" id="GO:0051537">
    <property type="term" value="F:2 iron, 2 sulfur cluster binding"/>
    <property type="evidence" value="ECO:0007669"/>
    <property type="project" value="UniProtKB-KW"/>
</dbReference>
<evidence type="ECO:0000256" key="11">
    <source>
        <dbReference type="PIRNR" id="PIRNR005894"/>
    </source>
</evidence>
<comment type="function">
    <text evidence="1">Monothiol glutaredoxin involved in the biogenesis of iron-sulfur clusters.</text>
</comment>
<evidence type="ECO:0000313" key="15">
    <source>
        <dbReference type="EMBL" id="RUO26165.1"/>
    </source>
</evidence>
<comment type="subunit">
    <text evidence="4">Homodimer.</text>
</comment>
<keyword evidence="9 13" id="KW-0411">Iron-sulfur</keyword>
<keyword evidence="7 13" id="KW-0479">Metal-binding</keyword>
<dbReference type="Pfam" id="PF00462">
    <property type="entry name" value="Glutaredoxin"/>
    <property type="match status" value="1"/>
</dbReference>
<comment type="subcellular location">
    <subcellularLocation>
        <location evidence="2">Cytoplasm</location>
    </subcellularLocation>
</comment>
<proteinExistence type="inferred from homology"/>
<dbReference type="GO" id="GO:0015036">
    <property type="term" value="F:disulfide oxidoreductase activity"/>
    <property type="evidence" value="ECO:0007669"/>
    <property type="project" value="InterPro"/>
</dbReference>
<evidence type="ECO:0000256" key="8">
    <source>
        <dbReference type="ARBA" id="ARBA00023004"/>
    </source>
</evidence>
<accession>A0A432W7Y1</accession>
<evidence type="ECO:0000256" key="4">
    <source>
        <dbReference type="ARBA" id="ARBA00011738"/>
    </source>
</evidence>
<keyword evidence="16" id="KW-1185">Reference proteome</keyword>
<dbReference type="PANTHER" id="PTHR10293:SF72">
    <property type="entry name" value="MONOTHIOL GLUTAREDOXIN-S14, CHLOROPLASTIC"/>
    <property type="match status" value="1"/>
</dbReference>
<evidence type="ECO:0000256" key="3">
    <source>
        <dbReference type="ARBA" id="ARBA00009630"/>
    </source>
</evidence>
<dbReference type="PIRSF" id="PIRSF005894">
    <property type="entry name" value="Monothiol_GRX"/>
    <property type="match status" value="1"/>
</dbReference>
<dbReference type="GO" id="GO:0046872">
    <property type="term" value="F:metal ion binding"/>
    <property type="evidence" value="ECO:0007669"/>
    <property type="project" value="UniProtKB-KW"/>
</dbReference>
<dbReference type="PANTHER" id="PTHR10293">
    <property type="entry name" value="GLUTAREDOXIN FAMILY MEMBER"/>
    <property type="match status" value="1"/>
</dbReference>
<feature type="binding site" evidence="12">
    <location>
        <position position="67"/>
    </location>
    <ligand>
        <name>glutathione</name>
        <dbReference type="ChEBI" id="CHEBI:57925"/>
    </ligand>
</feature>
<organism evidence="15 16">
    <name type="scientific">Aliidiomarina minuta</name>
    <dbReference type="NCBI Taxonomy" id="880057"/>
    <lineage>
        <taxon>Bacteria</taxon>
        <taxon>Pseudomonadati</taxon>
        <taxon>Pseudomonadota</taxon>
        <taxon>Gammaproteobacteria</taxon>
        <taxon>Alteromonadales</taxon>
        <taxon>Idiomarinaceae</taxon>
        <taxon>Aliidiomarina</taxon>
    </lineage>
</organism>
<gene>
    <name evidence="15" type="primary">grxD</name>
    <name evidence="15" type="ORF">CWE09_05475</name>
</gene>
<evidence type="ECO:0000256" key="12">
    <source>
        <dbReference type="PIRSR" id="PIRSR005894-1"/>
    </source>
</evidence>
<keyword evidence="8 13" id="KW-0408">Iron</keyword>
<dbReference type="PROSITE" id="PS51354">
    <property type="entry name" value="GLUTAREDOXIN_2"/>
    <property type="match status" value="1"/>
</dbReference>
<dbReference type="RefSeq" id="WP_126802980.1">
    <property type="nucleotide sequence ID" value="NZ_PIPL01000001.1"/>
</dbReference>
<reference evidence="15 16" key="1">
    <citation type="journal article" date="2011" name="Front. Microbiol.">
        <title>Genomic signatures of strain selection and enhancement in Bacillus atrophaeus var. globigii, a historical biowarfare simulant.</title>
        <authorList>
            <person name="Gibbons H.S."/>
            <person name="Broomall S.M."/>
            <person name="McNew L.A."/>
            <person name="Daligault H."/>
            <person name="Chapman C."/>
            <person name="Bruce D."/>
            <person name="Karavis M."/>
            <person name="Krepps M."/>
            <person name="McGregor P.A."/>
            <person name="Hong C."/>
            <person name="Park K.H."/>
            <person name="Akmal A."/>
            <person name="Feldman A."/>
            <person name="Lin J.S."/>
            <person name="Chang W.E."/>
            <person name="Higgs B.W."/>
            <person name="Demirev P."/>
            <person name="Lindquist J."/>
            <person name="Liem A."/>
            <person name="Fochler E."/>
            <person name="Read T.D."/>
            <person name="Tapia R."/>
            <person name="Johnson S."/>
            <person name="Bishop-Lilly K.A."/>
            <person name="Detter C."/>
            <person name="Han C."/>
            <person name="Sozhamannan S."/>
            <person name="Rosenzweig C.N."/>
            <person name="Skowronski E.W."/>
        </authorList>
    </citation>
    <scope>NUCLEOTIDE SEQUENCE [LARGE SCALE GENOMIC DNA]</scope>
    <source>
        <strain evidence="15 16">MLST1</strain>
    </source>
</reference>
<dbReference type="InterPro" id="IPR004480">
    <property type="entry name" value="Monothiol_GRX-rel"/>
</dbReference>
<dbReference type="Proteomes" id="UP000288293">
    <property type="component" value="Unassembled WGS sequence"/>
</dbReference>
<dbReference type="CDD" id="cd03028">
    <property type="entry name" value="GRX_PICOT_like"/>
    <property type="match status" value="1"/>
</dbReference>
<dbReference type="SUPFAM" id="SSF52833">
    <property type="entry name" value="Thioredoxin-like"/>
    <property type="match status" value="1"/>
</dbReference>
<comment type="caution">
    <text evidence="15">The sequence shown here is derived from an EMBL/GenBank/DDBJ whole genome shotgun (WGS) entry which is preliminary data.</text>
</comment>
<dbReference type="InterPro" id="IPR002109">
    <property type="entry name" value="Glutaredoxin"/>
</dbReference>
<evidence type="ECO:0000256" key="7">
    <source>
        <dbReference type="ARBA" id="ARBA00022723"/>
    </source>
</evidence>
<evidence type="ECO:0000256" key="10">
    <source>
        <dbReference type="ARBA" id="ARBA00023284"/>
    </source>
</evidence>
<dbReference type="InterPro" id="IPR033658">
    <property type="entry name" value="GRX_PICOT-like"/>
</dbReference>
<name>A0A432W7Y1_9GAMM</name>
<keyword evidence="5" id="KW-0963">Cytoplasm</keyword>
<evidence type="ECO:0000313" key="16">
    <source>
        <dbReference type="Proteomes" id="UP000288293"/>
    </source>
</evidence>
<dbReference type="NCBIfam" id="TIGR00365">
    <property type="entry name" value="Grx4 family monothiol glutaredoxin"/>
    <property type="match status" value="1"/>
</dbReference>
<dbReference type="GO" id="GO:0005737">
    <property type="term" value="C:cytoplasm"/>
    <property type="evidence" value="ECO:0007669"/>
    <property type="project" value="UniProtKB-SubCell"/>
</dbReference>
<evidence type="ECO:0000259" key="14">
    <source>
        <dbReference type="Pfam" id="PF00462"/>
    </source>
</evidence>
<feature type="binding site" evidence="12">
    <location>
        <position position="79"/>
    </location>
    <ligand>
        <name>glutathione</name>
        <dbReference type="ChEBI" id="CHEBI:57925"/>
    </ligand>
</feature>
<feature type="binding site" evidence="12">
    <location>
        <position position="30"/>
    </location>
    <ligand>
        <name>glutathione</name>
        <dbReference type="ChEBI" id="CHEBI:57925"/>
    </ligand>
</feature>
<sequence>MQENQEVPEQDTASRIRQQIEENAILLYMKGSPKLPSCGFSSQASQALMGCGKPFAYVDILQNPDIRAELPKIADWPTFPQLWIKGELIGGCDIIIEMFQKGELQPLIEEAAPEEPAAE</sequence>
<evidence type="ECO:0000256" key="6">
    <source>
        <dbReference type="ARBA" id="ARBA00022714"/>
    </source>
</evidence>
<evidence type="ECO:0000256" key="9">
    <source>
        <dbReference type="ARBA" id="ARBA00023014"/>
    </source>
</evidence>
<dbReference type="FunFam" id="3.40.30.10:FF:000006">
    <property type="entry name" value="Glutaredoxin"/>
    <property type="match status" value="1"/>
</dbReference>
<evidence type="ECO:0000256" key="5">
    <source>
        <dbReference type="ARBA" id="ARBA00022490"/>
    </source>
</evidence>
<feature type="domain" description="Glutaredoxin" evidence="14">
    <location>
        <begin position="25"/>
        <end position="89"/>
    </location>
</feature>
<evidence type="ECO:0000256" key="13">
    <source>
        <dbReference type="PIRSR" id="PIRSR005894-2"/>
    </source>
</evidence>